<protein>
    <recommendedName>
        <fullName evidence="8">Metalloprotease-like protein</fullName>
    </recommendedName>
</protein>
<dbReference type="EMBL" id="BAABDQ010000006">
    <property type="protein sequence ID" value="GAA3552566.1"/>
    <property type="molecule type" value="Genomic_DNA"/>
</dbReference>
<evidence type="ECO:0000256" key="4">
    <source>
        <dbReference type="ARBA" id="ARBA00023136"/>
    </source>
</evidence>
<keyword evidence="2" id="KW-0812">Transmembrane</keyword>
<proteinExistence type="predicted"/>
<keyword evidence="3" id="KW-1133">Transmembrane helix</keyword>
<keyword evidence="5" id="KW-0732">Signal</keyword>
<evidence type="ECO:0000313" key="7">
    <source>
        <dbReference type="Proteomes" id="UP001500630"/>
    </source>
</evidence>
<dbReference type="RefSeq" id="WP_345563101.1">
    <property type="nucleotide sequence ID" value="NZ_BAABDQ010000006.1"/>
</dbReference>
<keyword evidence="4" id="KW-0472">Membrane</keyword>
<evidence type="ECO:0000256" key="5">
    <source>
        <dbReference type="SAM" id="SignalP"/>
    </source>
</evidence>
<feature type="chain" id="PRO_5047436407" description="Metalloprotease-like protein" evidence="5">
    <location>
        <begin position="26"/>
        <end position="259"/>
    </location>
</feature>
<evidence type="ECO:0008006" key="8">
    <source>
        <dbReference type="Google" id="ProtNLM"/>
    </source>
</evidence>
<evidence type="ECO:0000313" key="6">
    <source>
        <dbReference type="EMBL" id="GAA3552566.1"/>
    </source>
</evidence>
<dbReference type="Proteomes" id="UP001500630">
    <property type="component" value="Unassembled WGS sequence"/>
</dbReference>
<reference evidence="7" key="1">
    <citation type="journal article" date="2019" name="Int. J. Syst. Evol. Microbiol.">
        <title>The Global Catalogue of Microorganisms (GCM) 10K type strain sequencing project: providing services to taxonomists for standard genome sequencing and annotation.</title>
        <authorList>
            <consortium name="The Broad Institute Genomics Platform"/>
            <consortium name="The Broad Institute Genome Sequencing Center for Infectious Disease"/>
            <person name="Wu L."/>
            <person name="Ma J."/>
        </authorList>
    </citation>
    <scope>NUCLEOTIDE SEQUENCE [LARGE SCALE GENOMIC DNA]</scope>
    <source>
        <strain evidence="7">JCM 17326</strain>
    </source>
</reference>
<gene>
    <name evidence="6" type="ORF">GCM10022419_036140</name>
</gene>
<feature type="signal peptide" evidence="5">
    <location>
        <begin position="1"/>
        <end position="25"/>
    </location>
</feature>
<sequence length="259" mass="29106">MRLPAVLAAVLVTLLLAGNTAAAHASAYPIRDRVLTVNKLYRSGKLQPTQCPERAIEPHDVALAKRYLTAVLNCLNASWGAHFKRAGLPFAKARIGFITKPRRYCKAAWDDAAARYCASEKRFLVLLDDDLLEDTADLFLFRLAAHEYGHHLQNITGMYRAFAWHPYKGKSEMNEQLRRNELQAECLGGVFIGSVWDSIDRITDDWRELLDINRRSGDEYHKAHDHGKGRNIAAWLDKGFRASSPAACNTWVSPSSKVS</sequence>
<evidence type="ECO:0000256" key="2">
    <source>
        <dbReference type="ARBA" id="ARBA00022692"/>
    </source>
</evidence>
<accession>A0ABP6WKG8</accession>
<comment type="subcellular location">
    <subcellularLocation>
        <location evidence="1">Membrane</location>
        <topology evidence="1">Single-pass membrane protein</topology>
    </subcellularLocation>
</comment>
<organism evidence="6 7">
    <name type="scientific">Nonomuraea rosea</name>
    <dbReference type="NCBI Taxonomy" id="638574"/>
    <lineage>
        <taxon>Bacteria</taxon>
        <taxon>Bacillati</taxon>
        <taxon>Actinomycetota</taxon>
        <taxon>Actinomycetes</taxon>
        <taxon>Streptosporangiales</taxon>
        <taxon>Streptosporangiaceae</taxon>
        <taxon>Nonomuraea</taxon>
    </lineage>
</organism>
<evidence type="ECO:0000256" key="1">
    <source>
        <dbReference type="ARBA" id="ARBA00004167"/>
    </source>
</evidence>
<comment type="caution">
    <text evidence="6">The sequence shown here is derived from an EMBL/GenBank/DDBJ whole genome shotgun (WGS) entry which is preliminary data.</text>
</comment>
<dbReference type="InterPro" id="IPR007343">
    <property type="entry name" value="Uncharacterised_pept_Zn_put"/>
</dbReference>
<dbReference type="Pfam" id="PF04228">
    <property type="entry name" value="Zn_peptidase"/>
    <property type="match status" value="1"/>
</dbReference>
<dbReference type="PANTHER" id="PTHR30168:SF0">
    <property type="entry name" value="INNER MEMBRANE PROTEIN"/>
    <property type="match status" value="1"/>
</dbReference>
<dbReference type="PANTHER" id="PTHR30168">
    <property type="entry name" value="PUTATIVE MEMBRANE PROTEIN YPFJ"/>
    <property type="match status" value="1"/>
</dbReference>
<evidence type="ECO:0000256" key="3">
    <source>
        <dbReference type="ARBA" id="ARBA00022989"/>
    </source>
</evidence>
<keyword evidence="7" id="KW-1185">Reference proteome</keyword>
<name>A0ABP6WKG8_9ACTN</name>